<accession>A0A3S2LMZ3</accession>
<keyword evidence="3" id="KW-0812">Transmembrane</keyword>
<comment type="similarity">
    <text evidence="2">Belongs to the FAM163 family.</text>
</comment>
<dbReference type="PANTHER" id="PTHR31914">
    <property type="entry name" value="PROTEIN FAM163A"/>
    <property type="match status" value="1"/>
</dbReference>
<dbReference type="OrthoDB" id="9937973at2759"/>
<dbReference type="PANTHER" id="PTHR31914:SF2">
    <property type="entry name" value="PROTEIN FAM163A"/>
    <property type="match status" value="1"/>
</dbReference>
<evidence type="ECO:0000256" key="5">
    <source>
        <dbReference type="ARBA" id="ARBA00023136"/>
    </source>
</evidence>
<reference evidence="7 8" key="2">
    <citation type="submission" date="2019-01" db="EMBL/GenBank/DDBJ databases">
        <title>A chromosome length genome reference of the Java medaka (oryzias javanicus).</title>
        <authorList>
            <person name="Herpin A."/>
            <person name="Takehana Y."/>
            <person name="Naruse K."/>
            <person name="Ansai S."/>
            <person name="Kawaguchi M."/>
        </authorList>
    </citation>
    <scope>NUCLEOTIDE SEQUENCE [LARGE SCALE GENOMIC DNA]</scope>
    <source>
        <strain evidence="7">RS831</strain>
        <tissue evidence="7">Whole body</tissue>
    </source>
</reference>
<dbReference type="GO" id="GO:0016020">
    <property type="term" value="C:membrane"/>
    <property type="evidence" value="ECO:0007669"/>
    <property type="project" value="UniProtKB-SubCell"/>
</dbReference>
<dbReference type="InterPro" id="IPR029379">
    <property type="entry name" value="FAM163"/>
</dbReference>
<name>A0A3S2LMZ3_ORYJA</name>
<evidence type="ECO:0000256" key="1">
    <source>
        <dbReference type="ARBA" id="ARBA00004167"/>
    </source>
</evidence>
<evidence type="ECO:0000256" key="6">
    <source>
        <dbReference type="SAM" id="MobiDB-lite"/>
    </source>
</evidence>
<evidence type="ECO:0000256" key="3">
    <source>
        <dbReference type="ARBA" id="ARBA00022692"/>
    </source>
</evidence>
<reference evidence="7 8" key="1">
    <citation type="submission" date="2018-11" db="EMBL/GenBank/DDBJ databases">
        <authorList>
            <person name="Lopez-Roques C."/>
            <person name="Donnadieu C."/>
            <person name="Bouchez O."/>
            <person name="Klopp C."/>
            <person name="Cabau C."/>
            <person name="Zahm M."/>
        </authorList>
    </citation>
    <scope>NUCLEOTIDE SEQUENCE [LARGE SCALE GENOMIC DNA]</scope>
    <source>
        <strain evidence="7">RS831</strain>
        <tissue evidence="7">Whole body</tissue>
    </source>
</reference>
<dbReference type="AlphaFoldDB" id="A0A3S2LMZ3"/>
<dbReference type="EMBL" id="CM012458">
    <property type="protein sequence ID" value="RVE57363.1"/>
    <property type="molecule type" value="Genomic_DNA"/>
</dbReference>
<keyword evidence="8" id="KW-1185">Reference proteome</keyword>
<sequence>MTSGLRLRLTPRAARGQDARGLPHRAALTRFGKRTRATAEIDGNGNRAPLIGDRSCRRFRSLVLLQCWRVLEGGEKKTFFNLKDKRGFCYHEHPSQMVTSTGLLVRCSFENNPPPSCHGLHPRPILPFLHLQLYFNGLMESWANVSGNYCYKLQYYCCKKNESEEDVGSVAGADPLSHFPCNTCNALAMDGTDITPVSLDQLDASPHHNHCPTCSPRPDRAADMRNGGERLGFHTYYETPPISLPLPASLHGSSSLSCYSSTDMFPSPPRPYSTDV</sequence>
<organism evidence="7 8">
    <name type="scientific">Oryzias javanicus</name>
    <name type="common">Javanese ricefish</name>
    <name type="synonym">Aplocheilus javanicus</name>
    <dbReference type="NCBI Taxonomy" id="123683"/>
    <lineage>
        <taxon>Eukaryota</taxon>
        <taxon>Metazoa</taxon>
        <taxon>Chordata</taxon>
        <taxon>Craniata</taxon>
        <taxon>Vertebrata</taxon>
        <taxon>Euteleostomi</taxon>
        <taxon>Actinopterygii</taxon>
        <taxon>Neopterygii</taxon>
        <taxon>Teleostei</taxon>
        <taxon>Neoteleostei</taxon>
        <taxon>Acanthomorphata</taxon>
        <taxon>Ovalentaria</taxon>
        <taxon>Atherinomorphae</taxon>
        <taxon>Beloniformes</taxon>
        <taxon>Adrianichthyidae</taxon>
        <taxon>Oryziinae</taxon>
        <taxon>Oryzias</taxon>
    </lineage>
</organism>
<keyword evidence="4" id="KW-1133">Transmembrane helix</keyword>
<dbReference type="InterPro" id="IPR040281">
    <property type="entry name" value="FAM163A"/>
</dbReference>
<gene>
    <name evidence="7" type="ORF">OJAV_G00215510</name>
</gene>
<comment type="subcellular location">
    <subcellularLocation>
        <location evidence="1">Membrane</location>
        <topology evidence="1">Single-pass membrane protein</topology>
    </subcellularLocation>
</comment>
<proteinExistence type="inferred from homology"/>
<evidence type="ECO:0000313" key="7">
    <source>
        <dbReference type="EMBL" id="RVE57363.1"/>
    </source>
</evidence>
<dbReference type="Proteomes" id="UP000283210">
    <property type="component" value="Chromosome 22"/>
</dbReference>
<evidence type="ECO:0000313" key="8">
    <source>
        <dbReference type="Proteomes" id="UP000283210"/>
    </source>
</evidence>
<protein>
    <submittedName>
        <fullName evidence="7">Uncharacterized protein</fullName>
    </submittedName>
</protein>
<dbReference type="Pfam" id="PF15069">
    <property type="entry name" value="FAM163"/>
    <property type="match status" value="1"/>
</dbReference>
<evidence type="ECO:0000256" key="2">
    <source>
        <dbReference type="ARBA" id="ARBA00006760"/>
    </source>
</evidence>
<evidence type="ECO:0000256" key="4">
    <source>
        <dbReference type="ARBA" id="ARBA00022989"/>
    </source>
</evidence>
<feature type="region of interest" description="Disordered" evidence="6">
    <location>
        <begin position="1"/>
        <end position="20"/>
    </location>
</feature>
<keyword evidence="5" id="KW-0472">Membrane</keyword>